<dbReference type="SUPFAM" id="SSF53756">
    <property type="entry name" value="UDP-Glycosyltransferase/glycogen phosphorylase"/>
    <property type="match status" value="1"/>
</dbReference>
<comment type="similarity">
    <text evidence="2 11">Belongs to the LpxB family.</text>
</comment>
<comment type="caution">
    <text evidence="12">The sequence shown here is derived from an EMBL/GenBank/DDBJ whole genome shotgun (WGS) entry which is preliminary data.</text>
</comment>
<dbReference type="AlphaFoldDB" id="A0A4R6XM84"/>
<protein>
    <recommendedName>
        <fullName evidence="4 11">Lipid-A-disaccharide synthase</fullName>
        <ecNumber evidence="3 11">2.4.1.182</ecNumber>
    </recommendedName>
</protein>
<dbReference type="GO" id="GO:0005543">
    <property type="term" value="F:phospholipid binding"/>
    <property type="evidence" value="ECO:0007669"/>
    <property type="project" value="TreeGrafter"/>
</dbReference>
<proteinExistence type="inferred from homology"/>
<dbReference type="HAMAP" id="MF_00392">
    <property type="entry name" value="LpxB"/>
    <property type="match status" value="1"/>
</dbReference>
<gene>
    <name evidence="11" type="primary">lpxB</name>
    <name evidence="12" type="ORF">C8D91_2025</name>
</gene>
<dbReference type="PANTHER" id="PTHR30372">
    <property type="entry name" value="LIPID-A-DISACCHARIDE SYNTHASE"/>
    <property type="match status" value="1"/>
</dbReference>
<evidence type="ECO:0000313" key="12">
    <source>
        <dbReference type="EMBL" id="TDR19469.1"/>
    </source>
</evidence>
<evidence type="ECO:0000256" key="9">
    <source>
        <dbReference type="ARBA" id="ARBA00023098"/>
    </source>
</evidence>
<evidence type="ECO:0000256" key="6">
    <source>
        <dbReference type="ARBA" id="ARBA00022556"/>
    </source>
</evidence>
<dbReference type="GO" id="GO:0016020">
    <property type="term" value="C:membrane"/>
    <property type="evidence" value="ECO:0007669"/>
    <property type="project" value="GOC"/>
</dbReference>
<evidence type="ECO:0000256" key="3">
    <source>
        <dbReference type="ARBA" id="ARBA00012687"/>
    </source>
</evidence>
<evidence type="ECO:0000256" key="10">
    <source>
        <dbReference type="ARBA" id="ARBA00048975"/>
    </source>
</evidence>
<keyword evidence="5 11" id="KW-0444">Lipid biosynthesis</keyword>
<evidence type="ECO:0000313" key="13">
    <source>
        <dbReference type="Proteomes" id="UP000295724"/>
    </source>
</evidence>
<dbReference type="OrthoDB" id="9801642at2"/>
<comment type="pathway">
    <text evidence="11">Bacterial outer membrane biogenesis; LPS lipid A biosynthesis.</text>
</comment>
<keyword evidence="9 11" id="KW-0443">Lipid metabolism</keyword>
<dbReference type="Pfam" id="PF02684">
    <property type="entry name" value="LpxB"/>
    <property type="match status" value="1"/>
</dbReference>
<dbReference type="Proteomes" id="UP000295724">
    <property type="component" value="Unassembled WGS sequence"/>
</dbReference>
<dbReference type="PANTHER" id="PTHR30372:SF4">
    <property type="entry name" value="LIPID-A-DISACCHARIDE SYNTHASE, MITOCHONDRIAL-RELATED"/>
    <property type="match status" value="1"/>
</dbReference>
<evidence type="ECO:0000256" key="5">
    <source>
        <dbReference type="ARBA" id="ARBA00022516"/>
    </source>
</evidence>
<dbReference type="EMBL" id="SNZB01000004">
    <property type="protein sequence ID" value="TDR19469.1"/>
    <property type="molecule type" value="Genomic_DNA"/>
</dbReference>
<comment type="catalytic activity">
    <reaction evidence="10 11">
        <text>a lipid X + a UDP-2-N,3-O-bis[(3R)-3-hydroxyacyl]-alpha-D-glucosamine = a lipid A disaccharide + UDP + H(+)</text>
        <dbReference type="Rhea" id="RHEA:67828"/>
        <dbReference type="ChEBI" id="CHEBI:15378"/>
        <dbReference type="ChEBI" id="CHEBI:58223"/>
        <dbReference type="ChEBI" id="CHEBI:137748"/>
        <dbReference type="ChEBI" id="CHEBI:176338"/>
        <dbReference type="ChEBI" id="CHEBI:176343"/>
        <dbReference type="EC" id="2.4.1.182"/>
    </reaction>
</comment>
<evidence type="ECO:0000256" key="8">
    <source>
        <dbReference type="ARBA" id="ARBA00022679"/>
    </source>
</evidence>
<name>A0A4R6XM84_9GAMM</name>
<evidence type="ECO:0000256" key="11">
    <source>
        <dbReference type="HAMAP-Rule" id="MF_00392"/>
    </source>
</evidence>
<evidence type="ECO:0000256" key="4">
    <source>
        <dbReference type="ARBA" id="ARBA00020902"/>
    </source>
</evidence>
<keyword evidence="6 11" id="KW-0441">Lipid A biosynthesis</keyword>
<keyword evidence="7 11" id="KW-0328">Glycosyltransferase</keyword>
<organism evidence="12 13">
    <name type="scientific">Marinicella litoralis</name>
    <dbReference type="NCBI Taxonomy" id="644220"/>
    <lineage>
        <taxon>Bacteria</taxon>
        <taxon>Pseudomonadati</taxon>
        <taxon>Pseudomonadota</taxon>
        <taxon>Gammaproteobacteria</taxon>
        <taxon>Lysobacterales</taxon>
        <taxon>Marinicellaceae</taxon>
        <taxon>Marinicella</taxon>
    </lineage>
</organism>
<sequence>MPKPVFKIALVAGEASSDMIGADLIRDLQRLHSDLQIIAVGGDKIKQTQAVLIQDNEVFSVMGLAEVLKDLPRLLKIKKQIVKDIVTFEPDVFIGVDSPDLNFSIAKSLKKLGIPTVHYVSPSVWAWRPKRVYKMAEYIECLLTLFPFEPALYKNTSIQAEFVGHPLAKSIPLVVDKVAAKEKINASETKVLAVLPGSRNREINKLMPIFCDAIKHMQLSGEWTIYSSNVNRGKIDLVQSIAVQHGVKIEWVSDTTALLKSADFALLGSGTVALEAMLCKTPMVVAYQISAMTWFIVNTFKMMQLPYYSLPNVLFGDFLVPEVMQNNLTVENLSQACLKVINQQDSLQTVETFTQIHQSLLAESPNQAALTVMAFMENKC</sequence>
<keyword evidence="13" id="KW-1185">Reference proteome</keyword>
<dbReference type="EC" id="2.4.1.182" evidence="3 11"/>
<dbReference type="NCBIfam" id="TIGR00215">
    <property type="entry name" value="lpxB"/>
    <property type="match status" value="1"/>
</dbReference>
<dbReference type="GO" id="GO:0008915">
    <property type="term" value="F:lipid-A-disaccharide synthase activity"/>
    <property type="evidence" value="ECO:0007669"/>
    <property type="project" value="UniProtKB-UniRule"/>
</dbReference>
<comment type="function">
    <text evidence="1 11">Condensation of UDP-2,3-diacylglucosamine and 2,3-diacylglucosamine-1-phosphate to form lipid A disaccharide, a precursor of lipid A, a phosphorylated glycolipid that anchors the lipopolysaccharide to the outer membrane of the cell.</text>
</comment>
<dbReference type="InterPro" id="IPR003835">
    <property type="entry name" value="Glyco_trans_19"/>
</dbReference>
<dbReference type="UniPathway" id="UPA00973"/>
<dbReference type="RefSeq" id="WP_099019892.1">
    <property type="nucleotide sequence ID" value="NZ_NIHB01000004.1"/>
</dbReference>
<evidence type="ECO:0000256" key="2">
    <source>
        <dbReference type="ARBA" id="ARBA00007868"/>
    </source>
</evidence>
<accession>A0A4R6XM84</accession>
<evidence type="ECO:0000256" key="7">
    <source>
        <dbReference type="ARBA" id="ARBA00022676"/>
    </source>
</evidence>
<dbReference type="GO" id="GO:0009245">
    <property type="term" value="P:lipid A biosynthetic process"/>
    <property type="evidence" value="ECO:0007669"/>
    <property type="project" value="UniProtKB-UniRule"/>
</dbReference>
<evidence type="ECO:0000256" key="1">
    <source>
        <dbReference type="ARBA" id="ARBA00002056"/>
    </source>
</evidence>
<keyword evidence="8 11" id="KW-0808">Transferase</keyword>
<reference evidence="12 13" key="1">
    <citation type="submission" date="2019-03" db="EMBL/GenBank/DDBJ databases">
        <title>Genomic Encyclopedia of Type Strains, Phase IV (KMG-IV): sequencing the most valuable type-strain genomes for metagenomic binning, comparative biology and taxonomic classification.</title>
        <authorList>
            <person name="Goeker M."/>
        </authorList>
    </citation>
    <scope>NUCLEOTIDE SEQUENCE [LARGE SCALE GENOMIC DNA]</scope>
    <source>
        <strain evidence="12 13">DSM 25488</strain>
    </source>
</reference>